<dbReference type="EMBL" id="KN848736">
    <property type="protein sequence ID" value="KIR77949.1"/>
    <property type="molecule type" value="Genomic_DNA"/>
</dbReference>
<proteinExistence type="predicted"/>
<reference evidence="1 2" key="1">
    <citation type="submission" date="2015-01" db="EMBL/GenBank/DDBJ databases">
        <title>The Genome Sequence of Cryptococcus gattii EJB2.</title>
        <authorList>
            <consortium name="The Broad Institute Genomics Platform"/>
            <person name="Cuomo C."/>
            <person name="Litvintseva A."/>
            <person name="Chen Y."/>
            <person name="Heitman J."/>
            <person name="Sun S."/>
            <person name="Springer D."/>
            <person name="Dromer F."/>
            <person name="Young S."/>
            <person name="Zeng Q."/>
            <person name="Gargeya S."/>
            <person name="Abouelleil A."/>
            <person name="Alvarado L."/>
            <person name="Chapman S.B."/>
            <person name="Gainer-Dewar J."/>
            <person name="Goldberg J."/>
            <person name="Griggs A."/>
            <person name="Gujja S."/>
            <person name="Hansen M."/>
            <person name="Howarth C."/>
            <person name="Imamovic A."/>
            <person name="Larimer J."/>
            <person name="Murphy C."/>
            <person name="Naylor J."/>
            <person name="Pearson M."/>
            <person name="Priest M."/>
            <person name="Roberts A."/>
            <person name="Saif S."/>
            <person name="Shea T."/>
            <person name="Sykes S."/>
            <person name="Wortman J."/>
            <person name="Nusbaum C."/>
            <person name="Birren B."/>
        </authorList>
    </citation>
    <scope>NUCLEOTIDE SEQUENCE [LARGE SCALE GENOMIC DNA]</scope>
    <source>
        <strain evidence="1 2">EJB2</strain>
    </source>
</reference>
<protein>
    <submittedName>
        <fullName evidence="1">Uncharacterized protein</fullName>
    </submittedName>
</protein>
<gene>
    <name evidence="1" type="ORF">I306_05188</name>
</gene>
<organism evidence="1 2">
    <name type="scientific">Cryptococcus gattii EJB2</name>
    <dbReference type="NCBI Taxonomy" id="1296103"/>
    <lineage>
        <taxon>Eukaryota</taxon>
        <taxon>Fungi</taxon>
        <taxon>Dikarya</taxon>
        <taxon>Basidiomycota</taxon>
        <taxon>Agaricomycotina</taxon>
        <taxon>Tremellomycetes</taxon>
        <taxon>Tremellales</taxon>
        <taxon>Cryptococcaceae</taxon>
        <taxon>Cryptococcus</taxon>
        <taxon>Cryptococcus gattii species complex</taxon>
    </lineage>
</organism>
<sequence>MVTRSYTSYAFIKRISSVTCATTTSTTKSIKWLNNDTTLLVYLAFSVRPTQYPLSPLVNVGGGSLLLRSCPRSLTGMSCHRSPMINQ</sequence>
<dbReference type="Proteomes" id="UP000054272">
    <property type="component" value="Unassembled WGS sequence"/>
</dbReference>
<evidence type="ECO:0000313" key="2">
    <source>
        <dbReference type="Proteomes" id="UP000054272"/>
    </source>
</evidence>
<name>A0ABR5BRD4_9TREE</name>
<keyword evidence="2" id="KW-1185">Reference proteome</keyword>
<evidence type="ECO:0000313" key="1">
    <source>
        <dbReference type="EMBL" id="KIR77949.1"/>
    </source>
</evidence>
<accession>A0ABR5BRD4</accession>